<dbReference type="EMBL" id="QOCW01000012">
    <property type="protein sequence ID" value="RBW69199.1"/>
    <property type="molecule type" value="Genomic_DNA"/>
</dbReference>
<dbReference type="Proteomes" id="UP000253314">
    <property type="component" value="Unassembled WGS sequence"/>
</dbReference>
<protein>
    <submittedName>
        <fullName evidence="1">Cold-shock protein</fullName>
    </submittedName>
</protein>
<evidence type="ECO:0000313" key="1">
    <source>
        <dbReference type="EMBL" id="RBW69199.1"/>
    </source>
</evidence>
<proteinExistence type="predicted"/>
<dbReference type="RefSeq" id="WP_113806407.1">
    <property type="nucleotide sequence ID" value="NZ_QOCW01000012.1"/>
</dbReference>
<dbReference type="InterPro" id="IPR025916">
    <property type="entry name" value="YdjO"/>
</dbReference>
<organism evidence="1 2">
    <name type="scientific">Bacillus taeanensis</name>
    <dbReference type="NCBI Taxonomy" id="273032"/>
    <lineage>
        <taxon>Bacteria</taxon>
        <taxon>Bacillati</taxon>
        <taxon>Bacillota</taxon>
        <taxon>Bacilli</taxon>
        <taxon>Bacillales</taxon>
        <taxon>Bacillaceae</taxon>
        <taxon>Bacillus</taxon>
    </lineage>
</organism>
<evidence type="ECO:0000313" key="2">
    <source>
        <dbReference type="Proteomes" id="UP000253314"/>
    </source>
</evidence>
<accession>A0A366XWQ3</accession>
<keyword evidence="2" id="KW-1185">Reference proteome</keyword>
<dbReference type="OrthoDB" id="1955171at2"/>
<dbReference type="Pfam" id="PF14169">
    <property type="entry name" value="YdjO"/>
    <property type="match status" value="1"/>
</dbReference>
<gene>
    <name evidence="1" type="ORF">DS031_12510</name>
</gene>
<name>A0A366XWQ3_9BACI</name>
<reference evidence="1 2" key="1">
    <citation type="submission" date="2018-07" db="EMBL/GenBank/DDBJ databases">
        <title>Lottiidibacillus patelloidae gen. nov., sp. nov., isolated from the intestinal tract of a marine limpet and the reclassification of B. taeanensis BH030017T, B. algicola KMM 3737T and B. hwajinpoensis SW-72T as genus Lottiidibacillus.</title>
        <authorList>
            <person name="Liu R."/>
            <person name="Huang Z."/>
        </authorList>
    </citation>
    <scope>NUCLEOTIDE SEQUENCE [LARGE SCALE GENOMIC DNA]</scope>
    <source>
        <strain evidence="1 2">BH030017</strain>
    </source>
</reference>
<dbReference type="AlphaFoldDB" id="A0A366XWQ3"/>
<comment type="caution">
    <text evidence="1">The sequence shown here is derived from an EMBL/GenBank/DDBJ whole genome shotgun (WGS) entry which is preliminary data.</text>
</comment>
<sequence length="66" mass="7690">MYGRKNDEEIQTEETKIWECTSDGCKCWVRDNFKSSEEPTCPICSSEMQENTKVLQVINNPSQNKK</sequence>